<dbReference type="PANTHER" id="PTHR47027:SF20">
    <property type="entry name" value="REVERSE TRANSCRIPTASE-LIKE PROTEIN WITH RNA-DIRECTED DNA POLYMERASE DOMAIN"/>
    <property type="match status" value="1"/>
</dbReference>
<gene>
    <name evidence="2" type="ORF">CSKR_100420</name>
</gene>
<dbReference type="Proteomes" id="UP000286415">
    <property type="component" value="Unassembled WGS sequence"/>
</dbReference>
<accession>A0A8T1N0T1</accession>
<comment type="caution">
    <text evidence="2">The sequence shown here is derived from an EMBL/GenBank/DDBJ whole genome shotgun (WGS) entry which is preliminary data.</text>
</comment>
<evidence type="ECO:0000313" key="3">
    <source>
        <dbReference type="Proteomes" id="UP000286415"/>
    </source>
</evidence>
<feature type="signal peptide" evidence="1">
    <location>
        <begin position="1"/>
        <end position="30"/>
    </location>
</feature>
<dbReference type="EMBL" id="NIRI02000005">
    <property type="protein sequence ID" value="KAG5454889.1"/>
    <property type="molecule type" value="Genomic_DNA"/>
</dbReference>
<dbReference type="AlphaFoldDB" id="A0A8T1N0T1"/>
<sequence length="402" mass="44310">LGSADVKIGITMNITWLFLLVTCSLKLSSSVPIRFNGLDLAGSEHHGGDHLGSAGNEHHGLGILKPPSRKRRGGLTLNYKARDIKEYGATYKWTNKPRCSRPSRPKDTGFSILDLDDFGNTGAAHHGMSSSMYPGFGDWDYAGSEHHGILKHVNLPLTDDTTFLAVTLGQPEKQPIWGNLSVVEHKNFSRSTKFDSYSSLSLDAGIYDDNKQTILNNLNNSASRFGMRFTPAKCKVLLQDWVGPNPSLMLAGEPIGVVNKFVYLGSCISPGGLAKEDISIRIEKARAAFVNLRHLWHRRDISLSVKGLRLWAPFGCLAAMSPQGSTRAVILPGCPSLDRKSRKAEVGFEAWSFRSVNSRAYIPCRGNLSVREYIRFNSLYLSILAIQIKTTDFNLGFVLPCI</sequence>
<reference evidence="2 3" key="1">
    <citation type="journal article" date="2018" name="Biotechnol. Adv.">
        <title>Improved genomic resources and new bioinformatic workflow for the carcinogenic parasite Clonorchis sinensis: Biotechnological implications.</title>
        <authorList>
            <person name="Wang D."/>
            <person name="Korhonen P.K."/>
            <person name="Gasser R.B."/>
            <person name="Young N.D."/>
        </authorList>
    </citation>
    <scope>NUCLEOTIDE SEQUENCE [LARGE SCALE GENOMIC DNA]</scope>
    <source>
        <strain evidence="2">Cs-k2</strain>
    </source>
</reference>
<evidence type="ECO:0000256" key="1">
    <source>
        <dbReference type="SAM" id="SignalP"/>
    </source>
</evidence>
<keyword evidence="3" id="KW-1185">Reference proteome</keyword>
<proteinExistence type="predicted"/>
<evidence type="ECO:0000313" key="2">
    <source>
        <dbReference type="EMBL" id="KAG5454889.1"/>
    </source>
</evidence>
<reference evidence="2 3" key="2">
    <citation type="journal article" date="2021" name="Genomics">
        <title>High-quality reference genome for Clonorchis sinensis.</title>
        <authorList>
            <person name="Young N.D."/>
            <person name="Stroehlein A.J."/>
            <person name="Kinkar L."/>
            <person name="Wang T."/>
            <person name="Sohn W.M."/>
            <person name="Chang B.C.H."/>
            <person name="Kaur P."/>
            <person name="Weisz D."/>
            <person name="Dudchenko O."/>
            <person name="Aiden E.L."/>
            <person name="Korhonen P.K."/>
            <person name="Gasser R.B."/>
        </authorList>
    </citation>
    <scope>NUCLEOTIDE SEQUENCE [LARGE SCALE GENOMIC DNA]</scope>
    <source>
        <strain evidence="2">Cs-k2</strain>
    </source>
</reference>
<name>A0A8T1N0T1_CLOSI</name>
<feature type="non-terminal residue" evidence="2">
    <location>
        <position position="1"/>
    </location>
</feature>
<dbReference type="PANTHER" id="PTHR47027">
    <property type="entry name" value="REVERSE TRANSCRIPTASE DOMAIN-CONTAINING PROTEIN"/>
    <property type="match status" value="1"/>
</dbReference>
<organism evidence="2 3">
    <name type="scientific">Clonorchis sinensis</name>
    <name type="common">Chinese liver fluke</name>
    <dbReference type="NCBI Taxonomy" id="79923"/>
    <lineage>
        <taxon>Eukaryota</taxon>
        <taxon>Metazoa</taxon>
        <taxon>Spiralia</taxon>
        <taxon>Lophotrochozoa</taxon>
        <taxon>Platyhelminthes</taxon>
        <taxon>Trematoda</taxon>
        <taxon>Digenea</taxon>
        <taxon>Opisthorchiida</taxon>
        <taxon>Opisthorchiata</taxon>
        <taxon>Opisthorchiidae</taxon>
        <taxon>Clonorchis</taxon>
    </lineage>
</organism>
<dbReference type="OrthoDB" id="412793at2759"/>
<keyword evidence="1" id="KW-0732">Signal</keyword>
<protein>
    <submittedName>
        <fullName evidence="2">Uncharacterized protein</fullName>
    </submittedName>
</protein>
<feature type="chain" id="PRO_5035871666" evidence="1">
    <location>
        <begin position="31"/>
        <end position="402"/>
    </location>
</feature>